<comment type="caution">
    <text evidence="10">The sequence shown here is derived from an EMBL/GenBank/DDBJ whole genome shotgun (WGS) entry which is preliminary data.</text>
</comment>
<dbReference type="GO" id="GO:0004386">
    <property type="term" value="F:helicase activity"/>
    <property type="evidence" value="ECO:0007669"/>
    <property type="project" value="UniProtKB-KW"/>
</dbReference>
<dbReference type="Gene3D" id="3.40.50.300">
    <property type="entry name" value="P-loop containing nucleotide triphosphate hydrolases"/>
    <property type="match status" value="2"/>
</dbReference>
<sequence length="1081" mass="126047">MHPNLLVTEENLLNLIDDSNSTNTLFVLTGFTPEDVAGLDDYKLLDYAYPIKLEKIMPKNPESLQKVVSFIADPKQRFCWVTIEEYLSQIHNSLNSFLDVKFIYNNLYFRTFPLHYTISNLEELIQDYSNDDQDVRSGNFTGISAIYSSIVQLDKVYVSYSLEEEFLEEWIPFLTVSEQQSIVKEVGEASYDSSIEISEDEQPFLELINFVLEGTKGHNIELIHSNNMDLLLNNYAERIELLRFLFPQKNFKVSKKSINLKNVDESLYTQYLMKYWGYNRFRELEIYKDPDNSNEVIKVSQAQIIDDIVEEVEKARNNQPFRDVFVTSPTGAGKSVMFQLPSLMLFEKYKLLTIVISPLIGLMKDQVDNLQERGINNTATINSNITPMEKMEIQQKIQNNELAILYISPETLLSRSDIKMLIGDTTKVGLFIVDEAHIVTTWGKAFRSDYWYLGTYLQKMRKEMKFPIATFTATAIYGGEEDMYKETRDSLGLIKPKVYLGKVRREDLAVRIQATDKEMKDGQYQRTKFLITAERLKSLVKNEEKVLVYFPTIPLIHNFKIYLEENHPRLAGKVGVYYGRLSKEEKEKNTELFKNGELKVMLATKAFGMGIDISDIHHVYHYAPTGNVCDYVQEIGRAARDPRIDGKAHFDYLKNDFSHIKKLHGMSIIRKNQLQMVAQKIFSVYKEKKYSRNLLVSVDDFAYIFAENNVNDMDGDVEGKLKTGLLLIEKDFVNRIGYSPFVARPRGIFSREYFQVTETAEKKLDLVKNSRIAKKVKEMPHGNKYTAIYELNLKEIWEKDYRKLSFPEFKYHFHKKDNRIKLDYLQEIDPVLLVQFTPKNQSLDFSINQTVTRLNKIAKFFSGQILTQKFFQLEHFAEFLTREMKINSYESQNVAHTILQAMSRYDRLGQNSNARNILYKEDTKGYQIRPSFDDFFSFVNKQVNFYFGGSSLHQDLDKQYYIYLSKSSRDTTEKMSIIFGLLESLGGLSYQIQGGNNPEIYIRINSTLQLESMIKHPERYQNKILNSVHYRHKLSVAMLSHIFESQMPTEEFWDVIEEYFLGKVPDQVIEAVKNSKAEFKR</sequence>
<accession>A0ABV8UYI4</accession>
<evidence type="ECO:0000256" key="2">
    <source>
        <dbReference type="ARBA" id="ARBA00022741"/>
    </source>
</evidence>
<feature type="domain" description="Helicase C-terminal" evidence="9">
    <location>
        <begin position="535"/>
        <end position="685"/>
    </location>
</feature>
<name>A0ABV8UYI4_9BACL</name>
<proteinExistence type="inferred from homology"/>
<keyword evidence="2" id="KW-0547">Nucleotide-binding</keyword>
<evidence type="ECO:0000256" key="3">
    <source>
        <dbReference type="ARBA" id="ARBA00022840"/>
    </source>
</evidence>
<comment type="similarity">
    <text evidence="1">Belongs to the helicase family. RecQ subfamily.</text>
</comment>
<evidence type="ECO:0000313" key="11">
    <source>
        <dbReference type="Proteomes" id="UP001595733"/>
    </source>
</evidence>
<evidence type="ECO:0000313" key="10">
    <source>
        <dbReference type="EMBL" id="MFC4355593.1"/>
    </source>
</evidence>
<dbReference type="PANTHER" id="PTHR13710:SF105">
    <property type="entry name" value="ATP-DEPENDENT DNA HELICASE Q1"/>
    <property type="match status" value="1"/>
</dbReference>
<dbReference type="InterPro" id="IPR011545">
    <property type="entry name" value="DEAD/DEAH_box_helicase_dom"/>
</dbReference>
<evidence type="ECO:0000259" key="9">
    <source>
        <dbReference type="PROSITE" id="PS51194"/>
    </source>
</evidence>
<dbReference type="CDD" id="cd17920">
    <property type="entry name" value="DEXHc_RecQ"/>
    <property type="match status" value="1"/>
</dbReference>
<protein>
    <recommendedName>
        <fullName evidence="7">DNA 3'-5' helicase</fullName>
        <ecNumber evidence="7">5.6.2.4</ecNumber>
    </recommendedName>
</protein>
<gene>
    <name evidence="10" type="ORF">ACFO0S_11065</name>
</gene>
<reference evidence="11" key="1">
    <citation type="journal article" date="2019" name="Int. J. Syst. Evol. Microbiol.">
        <title>The Global Catalogue of Microorganisms (GCM) 10K type strain sequencing project: providing services to taxonomists for standard genome sequencing and annotation.</title>
        <authorList>
            <consortium name="The Broad Institute Genomics Platform"/>
            <consortium name="The Broad Institute Genome Sequencing Center for Infectious Disease"/>
            <person name="Wu L."/>
            <person name="Ma J."/>
        </authorList>
    </citation>
    <scope>NUCLEOTIDE SEQUENCE [LARGE SCALE GENOMIC DNA]</scope>
    <source>
        <strain evidence="11">CCUG 50353</strain>
    </source>
</reference>
<dbReference type="InterPro" id="IPR001650">
    <property type="entry name" value="Helicase_C-like"/>
</dbReference>
<keyword evidence="3" id="KW-0067">ATP-binding</keyword>
<evidence type="ECO:0000256" key="4">
    <source>
        <dbReference type="ARBA" id="ARBA00023125"/>
    </source>
</evidence>
<evidence type="ECO:0000256" key="6">
    <source>
        <dbReference type="ARBA" id="ARBA00034617"/>
    </source>
</evidence>
<dbReference type="EC" id="5.6.2.4" evidence="7"/>
<dbReference type="PROSITE" id="PS51192">
    <property type="entry name" value="HELICASE_ATP_BIND_1"/>
    <property type="match status" value="1"/>
</dbReference>
<organism evidence="10 11">
    <name type="scientific">Chryseomicrobium palamuruense</name>
    <dbReference type="NCBI Taxonomy" id="682973"/>
    <lineage>
        <taxon>Bacteria</taxon>
        <taxon>Bacillati</taxon>
        <taxon>Bacillota</taxon>
        <taxon>Bacilli</taxon>
        <taxon>Bacillales</taxon>
        <taxon>Caryophanaceae</taxon>
        <taxon>Chryseomicrobium</taxon>
    </lineage>
</organism>
<evidence type="ECO:0000259" key="8">
    <source>
        <dbReference type="PROSITE" id="PS51192"/>
    </source>
</evidence>
<dbReference type="SMART" id="SM00490">
    <property type="entry name" value="HELICc"/>
    <property type="match status" value="1"/>
</dbReference>
<comment type="catalytic activity">
    <reaction evidence="6">
        <text>Couples ATP hydrolysis with the unwinding of duplex DNA by translocating in the 3'-5' direction.</text>
        <dbReference type="EC" id="5.6.2.4"/>
    </reaction>
</comment>
<dbReference type="Proteomes" id="UP001595733">
    <property type="component" value="Unassembled WGS sequence"/>
</dbReference>
<keyword evidence="10" id="KW-0347">Helicase</keyword>
<dbReference type="PROSITE" id="PS51194">
    <property type="entry name" value="HELICASE_CTER"/>
    <property type="match status" value="1"/>
</dbReference>
<dbReference type="RefSeq" id="WP_378142112.1">
    <property type="nucleotide sequence ID" value="NZ_JBHSEF010000023.1"/>
</dbReference>
<dbReference type="InterPro" id="IPR014001">
    <property type="entry name" value="Helicase_ATP-bd"/>
</dbReference>
<keyword evidence="11" id="KW-1185">Reference proteome</keyword>
<dbReference type="Pfam" id="PF00271">
    <property type="entry name" value="Helicase_C"/>
    <property type="match status" value="1"/>
</dbReference>
<dbReference type="Pfam" id="PF00270">
    <property type="entry name" value="DEAD"/>
    <property type="match status" value="1"/>
</dbReference>
<keyword evidence="5" id="KW-0413">Isomerase</keyword>
<keyword evidence="4" id="KW-0238">DNA-binding</keyword>
<evidence type="ECO:0000256" key="1">
    <source>
        <dbReference type="ARBA" id="ARBA00005446"/>
    </source>
</evidence>
<evidence type="ECO:0000256" key="5">
    <source>
        <dbReference type="ARBA" id="ARBA00023235"/>
    </source>
</evidence>
<evidence type="ECO:0000256" key="7">
    <source>
        <dbReference type="ARBA" id="ARBA00034808"/>
    </source>
</evidence>
<keyword evidence="10" id="KW-0378">Hydrolase</keyword>
<feature type="domain" description="Helicase ATP-binding" evidence="8">
    <location>
        <begin position="315"/>
        <end position="493"/>
    </location>
</feature>
<dbReference type="EMBL" id="JBHSEF010000023">
    <property type="protein sequence ID" value="MFC4355593.1"/>
    <property type="molecule type" value="Genomic_DNA"/>
</dbReference>
<dbReference type="SMART" id="SM00487">
    <property type="entry name" value="DEXDc"/>
    <property type="match status" value="1"/>
</dbReference>
<dbReference type="InterPro" id="IPR027417">
    <property type="entry name" value="P-loop_NTPase"/>
</dbReference>
<dbReference type="PANTHER" id="PTHR13710">
    <property type="entry name" value="DNA HELICASE RECQ FAMILY MEMBER"/>
    <property type="match status" value="1"/>
</dbReference>
<dbReference type="SUPFAM" id="SSF52540">
    <property type="entry name" value="P-loop containing nucleoside triphosphate hydrolases"/>
    <property type="match status" value="1"/>
</dbReference>